<dbReference type="RefSeq" id="WP_223981819.1">
    <property type="nucleotide sequence ID" value="NZ_CAJZAG010000001.1"/>
</dbReference>
<dbReference type="InterPro" id="IPR029058">
    <property type="entry name" value="AB_hydrolase_fold"/>
</dbReference>
<dbReference type="PANTHER" id="PTHR48081:SF8">
    <property type="entry name" value="ALPHA_BETA HYDROLASE FOLD-3 DOMAIN-CONTAINING PROTEIN-RELATED"/>
    <property type="match status" value="1"/>
</dbReference>
<dbReference type="Pfam" id="PF07859">
    <property type="entry name" value="Abhydrolase_3"/>
    <property type="match status" value="1"/>
</dbReference>
<evidence type="ECO:0000259" key="2">
    <source>
        <dbReference type="Pfam" id="PF07859"/>
    </source>
</evidence>
<evidence type="ECO:0000313" key="4">
    <source>
        <dbReference type="Proteomes" id="UP000706525"/>
    </source>
</evidence>
<keyword evidence="4" id="KW-1185">Reference proteome</keyword>
<gene>
    <name evidence="3" type="primary">nlhH_1</name>
    <name evidence="3" type="ORF">LMG32289_00675</name>
</gene>
<protein>
    <submittedName>
        <fullName evidence="3">Carboxylesterase NlhH</fullName>
        <ecNumber evidence="3">3.1.1.1</ecNumber>
    </submittedName>
</protein>
<dbReference type="SUPFAM" id="SSF53474">
    <property type="entry name" value="alpha/beta-Hydrolases"/>
    <property type="match status" value="1"/>
</dbReference>
<accession>A0ABN7XXA2</accession>
<dbReference type="EMBL" id="CAJZAG010000001">
    <property type="protein sequence ID" value="CAG9164332.1"/>
    <property type="molecule type" value="Genomic_DNA"/>
</dbReference>
<organism evidence="3 4">
    <name type="scientific">Cupriavidus pampae</name>
    <dbReference type="NCBI Taxonomy" id="659251"/>
    <lineage>
        <taxon>Bacteria</taxon>
        <taxon>Pseudomonadati</taxon>
        <taxon>Pseudomonadota</taxon>
        <taxon>Betaproteobacteria</taxon>
        <taxon>Burkholderiales</taxon>
        <taxon>Burkholderiaceae</taxon>
        <taxon>Cupriavidus</taxon>
    </lineage>
</organism>
<reference evidence="3 4" key="1">
    <citation type="submission" date="2021-08" db="EMBL/GenBank/DDBJ databases">
        <authorList>
            <person name="Peeters C."/>
        </authorList>
    </citation>
    <scope>NUCLEOTIDE SEQUENCE [LARGE SCALE GENOMIC DNA]</scope>
    <source>
        <strain evidence="3 4">LMG 32289</strain>
    </source>
</reference>
<dbReference type="PANTHER" id="PTHR48081">
    <property type="entry name" value="AB HYDROLASE SUPERFAMILY PROTEIN C4A8.06C"/>
    <property type="match status" value="1"/>
</dbReference>
<evidence type="ECO:0000256" key="1">
    <source>
        <dbReference type="ARBA" id="ARBA00022801"/>
    </source>
</evidence>
<keyword evidence="1 3" id="KW-0378">Hydrolase</keyword>
<dbReference type="Gene3D" id="3.40.50.1820">
    <property type="entry name" value="alpha/beta hydrolase"/>
    <property type="match status" value="1"/>
</dbReference>
<dbReference type="GO" id="GO:0106435">
    <property type="term" value="F:carboxylesterase activity"/>
    <property type="evidence" value="ECO:0007669"/>
    <property type="project" value="UniProtKB-EC"/>
</dbReference>
<dbReference type="InterPro" id="IPR013094">
    <property type="entry name" value="AB_hydrolase_3"/>
</dbReference>
<evidence type="ECO:0000313" key="3">
    <source>
        <dbReference type="EMBL" id="CAG9164332.1"/>
    </source>
</evidence>
<name>A0ABN7XXA2_9BURK</name>
<proteinExistence type="predicted"/>
<dbReference type="Proteomes" id="UP000706525">
    <property type="component" value="Unassembled WGS sequence"/>
</dbReference>
<feature type="domain" description="Alpha/beta hydrolase fold-3" evidence="2">
    <location>
        <begin position="36"/>
        <end position="238"/>
    </location>
</feature>
<dbReference type="InterPro" id="IPR050300">
    <property type="entry name" value="GDXG_lipolytic_enzyme"/>
</dbReference>
<sequence length="262" mass="28620">MNPKLEVLEVPISGHAQHIVLRHYRPTFEKDLLPIVLYFHGGGFIGGSLDEAETQAAHLAESIPAWVISVGYSLAPKYPFPAAPEDAFLALRWAIDNARTFRADARRIALAGHDAGGNIANGLAAMTRDRGGIRVAAQALIGPLLDPSMTRIACDASRDAERDALECARQYRAWLPSMALQVHPYAAPIESRRLGGMPPTLVISAEKDPMRAEAELYAGCLIQAGVPTEAMRRRDLCHRDLVCDRAVLDDAATFLRRRLAIP</sequence>
<dbReference type="EC" id="3.1.1.1" evidence="3"/>
<comment type="caution">
    <text evidence="3">The sequence shown here is derived from an EMBL/GenBank/DDBJ whole genome shotgun (WGS) entry which is preliminary data.</text>
</comment>